<proteinExistence type="inferred from homology"/>
<evidence type="ECO:0000256" key="1">
    <source>
        <dbReference type="ARBA" id="ARBA00009545"/>
    </source>
</evidence>
<protein>
    <recommendedName>
        <fullName evidence="2">poly(ADP-ribose) glycohydrolase</fullName>
        <ecNumber evidence="2">3.2.1.143</ecNumber>
    </recommendedName>
</protein>
<dbReference type="PANTHER" id="PTHR12837:SF15">
    <property type="entry name" value="POLY(ADP-RIBOSE) GLYCOHYDROLASE"/>
    <property type="match status" value="1"/>
</dbReference>
<dbReference type="InterPro" id="IPR048362">
    <property type="entry name" value="PARG_helical"/>
</dbReference>
<dbReference type="AlphaFoldDB" id="A0A2T7PYW4"/>
<dbReference type="InterPro" id="IPR007724">
    <property type="entry name" value="Poly_GlycHdrlase"/>
</dbReference>
<feature type="compositionally biased region" description="Low complexity" evidence="6">
    <location>
        <begin position="23"/>
        <end position="36"/>
    </location>
</feature>
<keyword evidence="3" id="KW-0378">Hydrolase</keyword>
<organism evidence="9 10">
    <name type="scientific">Pomacea canaliculata</name>
    <name type="common">Golden apple snail</name>
    <dbReference type="NCBI Taxonomy" id="400727"/>
    <lineage>
        <taxon>Eukaryota</taxon>
        <taxon>Metazoa</taxon>
        <taxon>Spiralia</taxon>
        <taxon>Lophotrochozoa</taxon>
        <taxon>Mollusca</taxon>
        <taxon>Gastropoda</taxon>
        <taxon>Caenogastropoda</taxon>
        <taxon>Architaenioglossa</taxon>
        <taxon>Ampullarioidea</taxon>
        <taxon>Ampullariidae</taxon>
        <taxon>Pomacea</taxon>
    </lineage>
</organism>
<feature type="domain" description="PARG helical" evidence="8">
    <location>
        <begin position="239"/>
        <end position="360"/>
    </location>
</feature>
<dbReference type="EC" id="3.2.1.143" evidence="2"/>
<evidence type="ECO:0000256" key="6">
    <source>
        <dbReference type="SAM" id="MobiDB-lite"/>
    </source>
</evidence>
<dbReference type="EMBL" id="PZQS01000001">
    <property type="protein sequence ID" value="PVD38587.1"/>
    <property type="molecule type" value="Genomic_DNA"/>
</dbReference>
<dbReference type="GO" id="GO:0005975">
    <property type="term" value="P:carbohydrate metabolic process"/>
    <property type="evidence" value="ECO:0007669"/>
    <property type="project" value="InterPro"/>
</dbReference>
<evidence type="ECO:0000256" key="4">
    <source>
        <dbReference type="PIRSR" id="PIRSR607724-1"/>
    </source>
</evidence>
<feature type="binding site" evidence="5">
    <location>
        <position position="400"/>
    </location>
    <ligand>
        <name>substrate</name>
    </ligand>
</feature>
<gene>
    <name evidence="9" type="ORF">C0Q70_01203</name>
</gene>
<feature type="domain" description="PARG catalytic Macro" evidence="7">
    <location>
        <begin position="366"/>
        <end position="584"/>
    </location>
</feature>
<dbReference type="STRING" id="400727.A0A2T7PYW4"/>
<evidence type="ECO:0000313" key="10">
    <source>
        <dbReference type="Proteomes" id="UP000245119"/>
    </source>
</evidence>
<dbReference type="OrthoDB" id="1937899at2759"/>
<dbReference type="GO" id="GO:0006282">
    <property type="term" value="P:regulation of DNA repair"/>
    <property type="evidence" value="ECO:0007669"/>
    <property type="project" value="InterPro"/>
</dbReference>
<feature type="compositionally biased region" description="Basic and acidic residues" evidence="6">
    <location>
        <begin position="81"/>
        <end position="96"/>
    </location>
</feature>
<evidence type="ECO:0000256" key="3">
    <source>
        <dbReference type="ARBA" id="ARBA00022801"/>
    </source>
</evidence>
<accession>A0A2T7PYW4</accession>
<dbReference type="Proteomes" id="UP000245119">
    <property type="component" value="Linkage Group LG1"/>
</dbReference>
<feature type="binding site" evidence="5">
    <location>
        <position position="455"/>
    </location>
    <ligand>
        <name>substrate</name>
    </ligand>
</feature>
<reference evidence="9 10" key="1">
    <citation type="submission" date="2018-04" db="EMBL/GenBank/DDBJ databases">
        <title>The genome of golden apple snail Pomacea canaliculata provides insight into stress tolerance and invasive adaptation.</title>
        <authorList>
            <person name="Liu C."/>
            <person name="Liu B."/>
            <person name="Ren Y."/>
            <person name="Zhang Y."/>
            <person name="Wang H."/>
            <person name="Li S."/>
            <person name="Jiang F."/>
            <person name="Yin L."/>
            <person name="Zhang G."/>
            <person name="Qian W."/>
            <person name="Fan W."/>
        </authorList>
    </citation>
    <scope>NUCLEOTIDE SEQUENCE [LARGE SCALE GENOMIC DNA]</scope>
    <source>
        <strain evidence="9">SZHN2017</strain>
        <tissue evidence="9">Muscle</tissue>
    </source>
</reference>
<evidence type="ECO:0000259" key="7">
    <source>
        <dbReference type="Pfam" id="PF05028"/>
    </source>
</evidence>
<dbReference type="GO" id="GO:0005634">
    <property type="term" value="C:nucleus"/>
    <property type="evidence" value="ECO:0007669"/>
    <property type="project" value="TreeGrafter"/>
</dbReference>
<feature type="region of interest" description="Disordered" evidence="6">
    <location>
        <begin position="77"/>
        <end position="110"/>
    </location>
</feature>
<comment type="caution">
    <text evidence="9">The sequence shown here is derived from an EMBL/GenBank/DDBJ whole genome shotgun (WGS) entry which is preliminary data.</text>
</comment>
<dbReference type="GO" id="GO:0004649">
    <property type="term" value="F:poly(ADP-ribose) glycohydrolase activity"/>
    <property type="evidence" value="ECO:0007669"/>
    <property type="project" value="UniProtKB-EC"/>
</dbReference>
<dbReference type="InterPro" id="IPR046372">
    <property type="entry name" value="PARG_cat_C"/>
</dbReference>
<evidence type="ECO:0000313" key="9">
    <source>
        <dbReference type="EMBL" id="PVD38587.1"/>
    </source>
</evidence>
<feature type="region of interest" description="Disordered" evidence="6">
    <location>
        <begin position="23"/>
        <end position="64"/>
    </location>
</feature>
<feature type="binding site" evidence="5">
    <location>
        <position position="414"/>
    </location>
    <ligand>
        <name>substrate</name>
    </ligand>
</feature>
<dbReference type="Pfam" id="PF05028">
    <property type="entry name" value="PARG_cat_C"/>
    <property type="match status" value="1"/>
</dbReference>
<name>A0A2T7PYW4_POMCA</name>
<evidence type="ECO:0000256" key="2">
    <source>
        <dbReference type="ARBA" id="ARBA00012255"/>
    </source>
</evidence>
<evidence type="ECO:0000259" key="8">
    <source>
        <dbReference type="Pfam" id="PF20811"/>
    </source>
</evidence>
<evidence type="ECO:0000256" key="5">
    <source>
        <dbReference type="PIRSR" id="PIRSR607724-2"/>
    </source>
</evidence>
<keyword evidence="10" id="KW-1185">Reference proteome</keyword>
<dbReference type="GO" id="GO:1990966">
    <property type="term" value="P:ATP generation from poly-ADP-D-ribose"/>
    <property type="evidence" value="ECO:0007669"/>
    <property type="project" value="TreeGrafter"/>
</dbReference>
<sequence>MMSDKNFNKKKLIQTKLSFLLPKPPISKSSSTASNSVQIRGCGSGLKRKFGQTTNVGDSEDMDEIGKIKEYTSQDLNRSLSDSEHLGDSHQDEYTVHKAGNTGPDEPEWRGTPLVDLKNSHKYKPALSSLEETRDHSVFVKYPFHYQEDTLPTPYPPQSKDKWDGQHVRMPFSQHNEYPQDDKNGSVQLTKRWSMIEKALRQNIKGSFELEEAILSYNQRYSNKWKFTAFHYYFNKTLKADERDTFFSTTLKLLVRLALELPKLCTKPIPLLKAGEKKSLTFSQLQVASLLANAFFCTFPRRNSRARGTEYASYPDINFNNLYHAEPHSIPRKVQKLKCILNYFNRVLHKYPTGLVTFTRKVEKEHDWSNDQEMLTKLHVSSSGTIEDDGKGMLQVDFANKYIGGGVLGHGCVQEEIRFLICPEMIVARLFTEVLEPLECLVMTGCEQFSKYTGYADTFQWAGDFMILHWECREVHVLGKCVGVHCRDSWGRRCTEVVAIDALVFHGDYKKQFQRTNIRRELNKAFCGFSTKVIENSRTAVCTGNWGMWCLWRRQQLKSLIQVVAASAAKRDVCYFTFGDMELTESLYEIHKLLCDSNRTIEEVVTLMERYLHSSHRHSLFDYIRAVHKGYQEQNNLPDCDDGSHESGWDN</sequence>
<dbReference type="GO" id="GO:0009225">
    <property type="term" value="P:nucleotide-sugar metabolic process"/>
    <property type="evidence" value="ECO:0007669"/>
    <property type="project" value="TreeGrafter"/>
</dbReference>
<feature type="active site" evidence="4">
    <location>
        <position position="397"/>
    </location>
</feature>
<dbReference type="PANTHER" id="PTHR12837">
    <property type="entry name" value="POLY ADP-RIBOSE GLYCOHYDROLASE"/>
    <property type="match status" value="1"/>
</dbReference>
<dbReference type="GO" id="GO:0005737">
    <property type="term" value="C:cytoplasm"/>
    <property type="evidence" value="ECO:0007669"/>
    <property type="project" value="TreeGrafter"/>
</dbReference>
<feature type="active site" evidence="4">
    <location>
        <position position="415"/>
    </location>
</feature>
<dbReference type="Pfam" id="PF20811">
    <property type="entry name" value="PARG_cat_N"/>
    <property type="match status" value="1"/>
</dbReference>
<comment type="similarity">
    <text evidence="1">Belongs to the poly(ADP-ribose) glycohydrolase family.</text>
</comment>
<feature type="active site" evidence="4">
    <location>
        <position position="416"/>
    </location>
</feature>